<reference evidence="1" key="2">
    <citation type="submission" date="2013-01" db="EMBL/GenBank/DDBJ databases">
        <title>The wheat powdery mildew genome reveals unique evolution of an obligate biotroph.</title>
        <authorList>
            <person name="Oberhaensli S."/>
            <person name="Wicker T."/>
            <person name="Keller B."/>
        </authorList>
    </citation>
    <scope>NUCLEOTIDE SEQUENCE</scope>
    <source>
        <strain evidence="1">96224</strain>
    </source>
</reference>
<dbReference type="Proteomes" id="UP000053110">
    <property type="component" value="Unassembled WGS sequence"/>
</dbReference>
<evidence type="ECO:0000313" key="3">
    <source>
        <dbReference type="Proteomes" id="UP000053110"/>
    </source>
</evidence>
<dbReference type="AlphaFoldDB" id="A0A061HJW8"/>
<dbReference type="HOGENOM" id="CLU_2305601_0_0_1"/>
<reference evidence="3" key="1">
    <citation type="journal article" date="2013" name="Nat. Genet.">
        <title>The wheat powdery mildew genome shows the unique evolution of an obligate biotroph.</title>
        <authorList>
            <person name="Wicker T."/>
            <person name="Oberhaensli S."/>
            <person name="Parlange F."/>
            <person name="Buchmann J.P."/>
            <person name="Shatalina M."/>
            <person name="Roffler S."/>
            <person name="Ben-David R."/>
            <person name="Dolezel J."/>
            <person name="Simkova H."/>
            <person name="Schulze-Lefert P."/>
            <person name="Spanu P.D."/>
            <person name="Bruggmann R."/>
            <person name="Amselem J."/>
            <person name="Quesneville H."/>
            <person name="Ver Loren van Themaat E."/>
            <person name="Paape T."/>
            <person name="Shimizu K.K."/>
            <person name="Keller B."/>
        </authorList>
    </citation>
    <scope>NUCLEOTIDE SEQUENCE [LARGE SCALE GENOMIC DNA]</scope>
    <source>
        <strain evidence="3">96224</strain>
    </source>
</reference>
<evidence type="ECO:0000313" key="1">
    <source>
        <dbReference type="EMBL" id="EPQ66897.1"/>
    </source>
</evidence>
<reference evidence="2" key="3">
    <citation type="submission" date="2018-07" db="EMBL/GenBank/DDBJ databases">
        <authorList>
            <person name="Quirk P.G."/>
            <person name="Krulwich T.A."/>
        </authorList>
    </citation>
    <scope>NUCLEOTIDE SEQUENCE</scope>
    <source>
        <strain evidence="2">96224</strain>
    </source>
</reference>
<accession>A0A061HJW8</accession>
<dbReference type="EMBL" id="KE374579">
    <property type="protein sequence ID" value="EPQ66897.1"/>
    <property type="molecule type" value="Genomic_DNA"/>
</dbReference>
<sequence>MFATLPQAVRRQLKIFLRTRGVFTGSNNSKITPQLMELTTLEEPWQWIPVELAQTGFDLGSRFYKDKNAVNLQEAKIKQQTPELTISQPVAQVLNESSIQ</sequence>
<protein>
    <submittedName>
        <fullName evidence="2">BgtA-21575</fullName>
    </submittedName>
</protein>
<evidence type="ECO:0000313" key="2">
    <source>
        <dbReference type="EMBL" id="SUZ07788.1"/>
    </source>
</evidence>
<name>A0A061HJW8_BLUGR</name>
<dbReference type="EMBL" id="UIGY01000001">
    <property type="protein sequence ID" value="SUZ07788.1"/>
    <property type="molecule type" value="Genomic_DNA"/>
</dbReference>
<gene>
    <name evidence="1" type="ORF">BGT96224_A21575</name>
    <name evidence="2" type="ORF">BGT96224V2_LOCUS831</name>
</gene>
<proteinExistence type="predicted"/>
<organism evidence="2">
    <name type="scientific">Blumeria graminis f. sp. tritici 96224</name>
    <dbReference type="NCBI Taxonomy" id="1268274"/>
    <lineage>
        <taxon>Eukaryota</taxon>
        <taxon>Fungi</taxon>
        <taxon>Dikarya</taxon>
        <taxon>Ascomycota</taxon>
        <taxon>Pezizomycotina</taxon>
        <taxon>Leotiomycetes</taxon>
        <taxon>Erysiphales</taxon>
        <taxon>Erysiphaceae</taxon>
        <taxon>Blumeria</taxon>
    </lineage>
</organism>
<feature type="non-terminal residue" evidence="2">
    <location>
        <position position="100"/>
    </location>
</feature>